<dbReference type="OrthoDB" id="9789113at2"/>
<dbReference type="InterPro" id="IPR036938">
    <property type="entry name" value="PAP2/HPO_sf"/>
</dbReference>
<dbReference type="PANTHER" id="PTHR14969">
    <property type="entry name" value="SPHINGOSINE-1-PHOSPHATE PHOSPHOHYDROLASE"/>
    <property type="match status" value="1"/>
</dbReference>
<feature type="transmembrane region" description="Helical" evidence="1">
    <location>
        <begin position="46"/>
        <end position="62"/>
    </location>
</feature>
<organism evidence="3 4">
    <name type="scientific">Cnuella takakiae</name>
    <dbReference type="NCBI Taxonomy" id="1302690"/>
    <lineage>
        <taxon>Bacteria</taxon>
        <taxon>Pseudomonadati</taxon>
        <taxon>Bacteroidota</taxon>
        <taxon>Chitinophagia</taxon>
        <taxon>Chitinophagales</taxon>
        <taxon>Chitinophagaceae</taxon>
        <taxon>Cnuella</taxon>
    </lineage>
</organism>
<dbReference type="InterPro" id="IPR000326">
    <property type="entry name" value="PAP2/HPO"/>
</dbReference>
<dbReference type="Pfam" id="PF01569">
    <property type="entry name" value="PAP2"/>
    <property type="match status" value="1"/>
</dbReference>
<dbReference type="Gene3D" id="1.20.144.10">
    <property type="entry name" value="Phosphatidic acid phosphatase type 2/haloperoxidase"/>
    <property type="match status" value="1"/>
</dbReference>
<dbReference type="STRING" id="1302690.BUE76_09200"/>
<sequence>MPQAEWYLSIWQQIDALDKRLFLQLNSGWTNAFFDSILPYFRDPSFWAPLYLLMISFMLLNFGKKGFLWSITLLCTLAITDLVGHRVFKEGFERLRPCSDPDFFRYVRLLVKQCSGGYSFTSNHAANHFGIATFVSVTMYPTFKKWIYLFYAWAFFVGYAQIYVGVHYPLDVLGGGLLGIMAGLLTATIFTSKAGTINLAA</sequence>
<dbReference type="RefSeq" id="WP_143157281.1">
    <property type="nucleotide sequence ID" value="NZ_FQUO01000006.1"/>
</dbReference>
<evidence type="ECO:0000259" key="2">
    <source>
        <dbReference type="SMART" id="SM00014"/>
    </source>
</evidence>
<dbReference type="SMART" id="SM00014">
    <property type="entry name" value="acidPPc"/>
    <property type="match status" value="1"/>
</dbReference>
<feature type="transmembrane region" description="Helical" evidence="1">
    <location>
        <begin position="146"/>
        <end position="166"/>
    </location>
</feature>
<dbReference type="PANTHER" id="PTHR14969:SF13">
    <property type="entry name" value="AT30094P"/>
    <property type="match status" value="1"/>
</dbReference>
<reference evidence="3 4" key="1">
    <citation type="submission" date="2016-11" db="EMBL/GenBank/DDBJ databases">
        <authorList>
            <person name="Jaros S."/>
            <person name="Januszkiewicz K."/>
            <person name="Wedrychowicz H."/>
        </authorList>
    </citation>
    <scope>NUCLEOTIDE SEQUENCE [LARGE SCALE GENOMIC DNA]</scope>
    <source>
        <strain evidence="3 4">DSM 26897</strain>
    </source>
</reference>
<name>A0A1M5A8T8_9BACT</name>
<dbReference type="SUPFAM" id="SSF48317">
    <property type="entry name" value="Acid phosphatase/Vanadium-dependent haloperoxidase"/>
    <property type="match status" value="1"/>
</dbReference>
<feature type="domain" description="Phosphatidic acid phosphatase type 2/haloperoxidase" evidence="2">
    <location>
        <begin position="72"/>
        <end position="187"/>
    </location>
</feature>
<keyword evidence="4" id="KW-1185">Reference proteome</keyword>
<evidence type="ECO:0000256" key="1">
    <source>
        <dbReference type="SAM" id="Phobius"/>
    </source>
</evidence>
<evidence type="ECO:0000313" key="4">
    <source>
        <dbReference type="Proteomes" id="UP000184368"/>
    </source>
</evidence>
<keyword evidence="1" id="KW-0472">Membrane</keyword>
<keyword evidence="1" id="KW-0812">Transmembrane</keyword>
<proteinExistence type="predicted"/>
<dbReference type="AlphaFoldDB" id="A0A1M5A8T8"/>
<accession>A0A1M5A8T8</accession>
<dbReference type="Proteomes" id="UP000184368">
    <property type="component" value="Unassembled WGS sequence"/>
</dbReference>
<protein>
    <submittedName>
        <fullName evidence="3">Undecaprenyl-diphosphatase</fullName>
    </submittedName>
</protein>
<keyword evidence="1" id="KW-1133">Transmembrane helix</keyword>
<evidence type="ECO:0000313" key="3">
    <source>
        <dbReference type="EMBL" id="SHF26673.1"/>
    </source>
</evidence>
<gene>
    <name evidence="3" type="ORF">SAMN05444008_106164</name>
</gene>
<dbReference type="EMBL" id="FQUO01000006">
    <property type="protein sequence ID" value="SHF26673.1"/>
    <property type="molecule type" value="Genomic_DNA"/>
</dbReference>
<feature type="transmembrane region" description="Helical" evidence="1">
    <location>
        <begin position="172"/>
        <end position="191"/>
    </location>
</feature>